<gene>
    <name evidence="1" type="ORF">PCOR1329_LOCUS41285</name>
</gene>
<dbReference type="Gene3D" id="3.30.420.10">
    <property type="entry name" value="Ribonuclease H-like superfamily/Ribonuclease H"/>
    <property type="match status" value="1"/>
</dbReference>
<keyword evidence="2" id="KW-1185">Reference proteome</keyword>
<accession>A0ABN9TQC2</accession>
<feature type="non-terminal residue" evidence="1">
    <location>
        <position position="322"/>
    </location>
</feature>
<reference evidence="1" key="1">
    <citation type="submission" date="2023-10" db="EMBL/GenBank/DDBJ databases">
        <authorList>
            <person name="Chen Y."/>
            <person name="Shah S."/>
            <person name="Dougan E. K."/>
            <person name="Thang M."/>
            <person name="Chan C."/>
        </authorList>
    </citation>
    <scope>NUCLEOTIDE SEQUENCE [LARGE SCALE GENOMIC DNA]</scope>
</reference>
<dbReference type="Proteomes" id="UP001189429">
    <property type="component" value="Unassembled WGS sequence"/>
</dbReference>
<evidence type="ECO:0000313" key="1">
    <source>
        <dbReference type="EMBL" id="CAK0848329.1"/>
    </source>
</evidence>
<organism evidence="1 2">
    <name type="scientific">Prorocentrum cordatum</name>
    <dbReference type="NCBI Taxonomy" id="2364126"/>
    <lineage>
        <taxon>Eukaryota</taxon>
        <taxon>Sar</taxon>
        <taxon>Alveolata</taxon>
        <taxon>Dinophyceae</taxon>
        <taxon>Prorocentrales</taxon>
        <taxon>Prorocentraceae</taxon>
        <taxon>Prorocentrum</taxon>
    </lineage>
</organism>
<dbReference type="EMBL" id="CAUYUJ010014967">
    <property type="protein sequence ID" value="CAK0848329.1"/>
    <property type="molecule type" value="Genomic_DNA"/>
</dbReference>
<comment type="caution">
    <text evidence="1">The sequence shown here is derived from an EMBL/GenBank/DDBJ whole genome shotgun (WGS) entry which is preliminary data.</text>
</comment>
<name>A0ABN9TQC2_9DINO</name>
<proteinExistence type="predicted"/>
<evidence type="ECO:0000313" key="2">
    <source>
        <dbReference type="Proteomes" id="UP001189429"/>
    </source>
</evidence>
<feature type="non-terminal residue" evidence="1">
    <location>
        <position position="1"/>
    </location>
</feature>
<protein>
    <submittedName>
        <fullName evidence="1">Uncharacterized protein</fullName>
    </submittedName>
</protein>
<dbReference type="InterPro" id="IPR036397">
    <property type="entry name" value="RNaseH_sf"/>
</dbReference>
<sequence>ENELCRRLHRNGLGAKKISKATGRSQSTVPRHLFKKHRPAMPRRRPKAFVNIVKKFLAAQKAHGRLLRKSKGLSEVTAAMVKDELGESCSTRTLQRAFWEHDVHFRPLCEKNDLTPEGTKERVEGAERHGHRIPGQWGRYVYAFKNSKVFPVYTRGTFRRAAAKRLVRGSYRTRKRVFTTGYVEPKNFKIPKNSAGTNSVSVTCAIRSEKGSGVCWNIDNDPTGYKNSEGLEAKTAHVIQTLDLPRRWPDLNPLDFAFWADLNRRMRDAERARPAPRREARAECVERFRRAAMPTPLEFLARITRTFTERRAKLAHPLRPRL</sequence>